<sequence length="107" mass="12386">MQALKLRMAGSVRSEAGLQNVKFFHKFGGLLRATKKKSVSFKICEQHKLLKAVNLSYRYCHRKKDGEREQRSDFLNEVPAKILSLRPGRQKGRAFNIHSRLIGRMML</sequence>
<organism evidence="1">
    <name type="scientific">Schistocephalus solidus</name>
    <name type="common">Tapeworm</name>
    <dbReference type="NCBI Taxonomy" id="70667"/>
    <lineage>
        <taxon>Eukaryota</taxon>
        <taxon>Metazoa</taxon>
        <taxon>Spiralia</taxon>
        <taxon>Lophotrochozoa</taxon>
        <taxon>Platyhelminthes</taxon>
        <taxon>Cestoda</taxon>
        <taxon>Eucestoda</taxon>
        <taxon>Diphyllobothriidea</taxon>
        <taxon>Diphyllobothriidae</taxon>
        <taxon>Schistocephalus</taxon>
    </lineage>
</organism>
<dbReference type="AlphaFoldDB" id="A0A0X3NX23"/>
<name>A0A0X3NX23_SCHSO</name>
<dbReference type="EMBL" id="GEEE01019525">
    <property type="protein sequence ID" value="JAP43700.1"/>
    <property type="molecule type" value="Transcribed_RNA"/>
</dbReference>
<proteinExistence type="predicted"/>
<accession>A0A0X3NX23</accession>
<reference evidence="1" key="1">
    <citation type="submission" date="2016-01" db="EMBL/GenBank/DDBJ databases">
        <title>Reference transcriptome for the parasite Schistocephalus solidus: insights into the molecular evolution of parasitism.</title>
        <authorList>
            <person name="Hebert F.O."/>
            <person name="Grambauer S."/>
            <person name="Barber I."/>
            <person name="Landry C.R."/>
            <person name="Aubin-Horth N."/>
        </authorList>
    </citation>
    <scope>NUCLEOTIDE SEQUENCE</scope>
</reference>
<gene>
    <name evidence="1" type="ORF">TR125936</name>
</gene>
<evidence type="ECO:0000313" key="1">
    <source>
        <dbReference type="EMBL" id="JAP43700.1"/>
    </source>
</evidence>
<protein>
    <submittedName>
        <fullName evidence="1">Uncharacterized protein</fullName>
    </submittedName>
</protein>